<dbReference type="PANTHER" id="PTHR48105">
    <property type="entry name" value="THIOREDOXIN REDUCTASE 1-RELATED-RELATED"/>
    <property type="match status" value="1"/>
</dbReference>
<organism evidence="6 7">
    <name type="scientific">Streptomyces kunmingensis</name>
    <dbReference type="NCBI Taxonomy" id="68225"/>
    <lineage>
        <taxon>Bacteria</taxon>
        <taxon>Bacillati</taxon>
        <taxon>Actinomycetota</taxon>
        <taxon>Actinomycetes</taxon>
        <taxon>Kitasatosporales</taxon>
        <taxon>Streptomycetaceae</taxon>
        <taxon>Streptomyces</taxon>
    </lineage>
</organism>
<dbReference type="InterPro" id="IPR036188">
    <property type="entry name" value="FAD/NAD-bd_sf"/>
</dbReference>
<comment type="caution">
    <text evidence="6">The sequence shown here is derived from an EMBL/GenBank/DDBJ whole genome shotgun (WGS) entry which is preliminary data.</text>
</comment>
<dbReference type="EMBL" id="JAOZYB010000190">
    <property type="protein sequence ID" value="MEB3962904.1"/>
    <property type="molecule type" value="Genomic_DNA"/>
</dbReference>
<evidence type="ECO:0000256" key="1">
    <source>
        <dbReference type="ARBA" id="ARBA00022630"/>
    </source>
</evidence>
<sequence>MRTQQHSKDSYDVVVVGGGAAGLSAALILGRSRRSVLVVDAGEPRNAPAAHMHGYPSRDGMAPGAFLAEVRREIAAYGVELVRGRVTAAEPDGADAFDVTLADGGLVHARRLVVATGLVDELPDLPGVAERWGNDVIHCPYCHGWEVRDQAIGVLYSQASGSHQALLFSQLSHDVTLFLDGADEDDLPDADWQLLAAAGVSVVSGKLDGLVVTDDALSGVRLADGREFARSVFVVPPRMTPRDSLLTALGARTKDTPAGPFTDVDPTGLTSVPGVWAVGNATGPAEQVVNAASAGYRAGATLNAELLHADLARAAERRKEGVFSPEGERAVARARTARAGSVGA</sequence>
<dbReference type="PRINTS" id="PR00469">
    <property type="entry name" value="PNDRDTASEII"/>
</dbReference>
<keyword evidence="4" id="KW-0472">Membrane</keyword>
<dbReference type="RefSeq" id="WP_324770535.1">
    <property type="nucleotide sequence ID" value="NZ_BAAATS010000005.1"/>
</dbReference>
<feature type="transmembrane region" description="Helical" evidence="4">
    <location>
        <begin position="12"/>
        <end position="30"/>
    </location>
</feature>
<protein>
    <submittedName>
        <fullName evidence="6">NAD(P)/FAD-dependent oxidoreductase</fullName>
    </submittedName>
</protein>
<evidence type="ECO:0000256" key="3">
    <source>
        <dbReference type="ARBA" id="ARBA00048132"/>
    </source>
</evidence>
<dbReference type="Proteomes" id="UP001352223">
    <property type="component" value="Unassembled WGS sequence"/>
</dbReference>
<reference evidence="6 7" key="1">
    <citation type="submission" date="2022-10" db="EMBL/GenBank/DDBJ databases">
        <authorList>
            <person name="Xie J."/>
            <person name="Shen N."/>
        </authorList>
    </citation>
    <scope>NUCLEOTIDE SEQUENCE [LARGE SCALE GENOMIC DNA]</scope>
    <source>
        <strain evidence="6 7">DSM 41681</strain>
    </source>
</reference>
<keyword evidence="2" id="KW-0560">Oxidoreductase</keyword>
<keyword evidence="4" id="KW-1133">Transmembrane helix</keyword>
<dbReference type="SUPFAM" id="SSF51905">
    <property type="entry name" value="FAD/NAD(P)-binding domain"/>
    <property type="match status" value="1"/>
</dbReference>
<keyword evidence="1" id="KW-0285">Flavoprotein</keyword>
<evidence type="ECO:0000313" key="7">
    <source>
        <dbReference type="Proteomes" id="UP001352223"/>
    </source>
</evidence>
<name>A0ABU6CDW5_9ACTN</name>
<evidence type="ECO:0000256" key="4">
    <source>
        <dbReference type="SAM" id="Phobius"/>
    </source>
</evidence>
<dbReference type="InterPro" id="IPR050097">
    <property type="entry name" value="Ferredoxin-NADP_redctase_2"/>
</dbReference>
<dbReference type="Pfam" id="PF07992">
    <property type="entry name" value="Pyr_redox_2"/>
    <property type="match status" value="1"/>
</dbReference>
<keyword evidence="7" id="KW-1185">Reference proteome</keyword>
<keyword evidence="4" id="KW-0812">Transmembrane</keyword>
<gene>
    <name evidence="6" type="ORF">OKJ48_22015</name>
</gene>
<dbReference type="PRINTS" id="PR00368">
    <property type="entry name" value="FADPNR"/>
</dbReference>
<dbReference type="Gene3D" id="3.50.50.60">
    <property type="entry name" value="FAD/NAD(P)-binding domain"/>
    <property type="match status" value="2"/>
</dbReference>
<dbReference type="InterPro" id="IPR023753">
    <property type="entry name" value="FAD/NAD-binding_dom"/>
</dbReference>
<feature type="domain" description="FAD/NAD(P)-binding" evidence="5">
    <location>
        <begin position="11"/>
        <end position="295"/>
    </location>
</feature>
<evidence type="ECO:0000313" key="6">
    <source>
        <dbReference type="EMBL" id="MEB3962904.1"/>
    </source>
</evidence>
<accession>A0ABU6CDW5</accession>
<evidence type="ECO:0000256" key="2">
    <source>
        <dbReference type="ARBA" id="ARBA00023002"/>
    </source>
</evidence>
<comment type="catalytic activity">
    <reaction evidence="3">
        <text>[thioredoxin]-dithiol + NADP(+) = [thioredoxin]-disulfide + NADPH + H(+)</text>
        <dbReference type="Rhea" id="RHEA:20345"/>
        <dbReference type="Rhea" id="RHEA-COMP:10698"/>
        <dbReference type="Rhea" id="RHEA-COMP:10700"/>
        <dbReference type="ChEBI" id="CHEBI:15378"/>
        <dbReference type="ChEBI" id="CHEBI:29950"/>
        <dbReference type="ChEBI" id="CHEBI:50058"/>
        <dbReference type="ChEBI" id="CHEBI:57783"/>
        <dbReference type="ChEBI" id="CHEBI:58349"/>
        <dbReference type="EC" id="1.8.1.9"/>
    </reaction>
</comment>
<proteinExistence type="predicted"/>
<evidence type="ECO:0000259" key="5">
    <source>
        <dbReference type="Pfam" id="PF07992"/>
    </source>
</evidence>